<feature type="non-terminal residue" evidence="2">
    <location>
        <position position="113"/>
    </location>
</feature>
<dbReference type="AlphaFoldDB" id="A0A383EMV1"/>
<sequence>VNDKARYLFAGVLIFVIILLQPIYLKWLGYDAAKPAVVAPKEELSSNRLLENISSANDDNVNIKFNNDLSESLITVITPLYTATLSNRSGGTINNYVLTEKEINKYKHLGGFD</sequence>
<evidence type="ECO:0000313" key="2">
    <source>
        <dbReference type="EMBL" id="SVE58101.1"/>
    </source>
</evidence>
<evidence type="ECO:0000256" key="1">
    <source>
        <dbReference type="SAM" id="Phobius"/>
    </source>
</evidence>
<dbReference type="EMBL" id="UINC01227290">
    <property type="protein sequence ID" value="SVE58101.1"/>
    <property type="molecule type" value="Genomic_DNA"/>
</dbReference>
<feature type="transmembrane region" description="Helical" evidence="1">
    <location>
        <begin position="6"/>
        <end position="25"/>
    </location>
</feature>
<feature type="non-terminal residue" evidence="2">
    <location>
        <position position="1"/>
    </location>
</feature>
<keyword evidence="1" id="KW-0812">Transmembrane</keyword>
<keyword evidence="1" id="KW-0472">Membrane</keyword>
<accession>A0A383EMV1</accession>
<name>A0A383EMV1_9ZZZZ</name>
<protein>
    <submittedName>
        <fullName evidence="2">Uncharacterized protein</fullName>
    </submittedName>
</protein>
<proteinExistence type="predicted"/>
<keyword evidence="1" id="KW-1133">Transmembrane helix</keyword>
<organism evidence="2">
    <name type="scientific">marine metagenome</name>
    <dbReference type="NCBI Taxonomy" id="408172"/>
    <lineage>
        <taxon>unclassified sequences</taxon>
        <taxon>metagenomes</taxon>
        <taxon>ecological metagenomes</taxon>
    </lineage>
</organism>
<gene>
    <name evidence="2" type="ORF">METZ01_LOCUS510955</name>
</gene>
<reference evidence="2" key="1">
    <citation type="submission" date="2018-05" db="EMBL/GenBank/DDBJ databases">
        <authorList>
            <person name="Lanie J.A."/>
            <person name="Ng W.-L."/>
            <person name="Kazmierczak K.M."/>
            <person name="Andrzejewski T.M."/>
            <person name="Davidsen T.M."/>
            <person name="Wayne K.J."/>
            <person name="Tettelin H."/>
            <person name="Glass J.I."/>
            <person name="Rusch D."/>
            <person name="Podicherti R."/>
            <person name="Tsui H.-C.T."/>
            <person name="Winkler M.E."/>
        </authorList>
    </citation>
    <scope>NUCLEOTIDE SEQUENCE</scope>
</reference>